<feature type="non-terminal residue" evidence="2">
    <location>
        <position position="62"/>
    </location>
</feature>
<gene>
    <name evidence="3" type="ORF">PBNK65NY_000376100</name>
    <name evidence="2" type="ORF">PBNK65NY_000499300</name>
</gene>
<evidence type="ECO:0008006" key="5">
    <source>
        <dbReference type="Google" id="ProtNLM"/>
    </source>
</evidence>
<sequence>MNKGYIKIALALLSVAGYMQNMAFASDSTPSPNSPNEEAIQQLYIDPKEAKQASDIMTEALD</sequence>
<keyword evidence="1" id="KW-0732">Signal</keyword>
<accession>A0A1C6WAF5</accession>
<organism evidence="2">
    <name type="scientific">Plasmodium berghei</name>
    <dbReference type="NCBI Taxonomy" id="5821"/>
    <lineage>
        <taxon>Eukaryota</taxon>
        <taxon>Sar</taxon>
        <taxon>Alveolata</taxon>
        <taxon>Apicomplexa</taxon>
        <taxon>Aconoidasida</taxon>
        <taxon>Haemosporida</taxon>
        <taxon>Plasmodiidae</taxon>
        <taxon>Plasmodium</taxon>
        <taxon>Plasmodium (Vinckeia)</taxon>
    </lineage>
</organism>
<protein>
    <recommendedName>
        <fullName evidence="5">Fam-a protein</fullName>
    </recommendedName>
</protein>
<dbReference type="EMBL" id="LT608149">
    <property type="protein sequence ID" value="SCL97064.1"/>
    <property type="molecule type" value="Genomic_DNA"/>
</dbReference>
<reference evidence="2 4" key="1">
    <citation type="submission" date="2016-08" db="EMBL/GenBank/DDBJ databases">
        <authorList>
            <consortium name="Pathogen Informatics"/>
        </authorList>
    </citation>
    <scope>NUCLEOTIDE SEQUENCE</scope>
    <source>
        <strain evidence="2 4">NK65 ny</strain>
    </source>
</reference>
<dbReference type="Proteomes" id="UP000516480">
    <property type="component" value="Unassembled WGS sequence"/>
</dbReference>
<evidence type="ECO:0000313" key="3">
    <source>
        <dbReference type="EMBL" id="SCL97064.1"/>
    </source>
</evidence>
<evidence type="ECO:0000313" key="2">
    <source>
        <dbReference type="EMBL" id="SCL83559.1"/>
    </source>
</evidence>
<dbReference type="EMBL" id="FMIE01000098">
    <property type="protein sequence ID" value="SCL83559.1"/>
    <property type="molecule type" value="Genomic_DNA"/>
</dbReference>
<dbReference type="AlphaFoldDB" id="A0A1C6WAF5"/>
<feature type="signal peptide" evidence="1">
    <location>
        <begin position="1"/>
        <end position="25"/>
    </location>
</feature>
<evidence type="ECO:0000256" key="1">
    <source>
        <dbReference type="SAM" id="SignalP"/>
    </source>
</evidence>
<name>A0A1C6WAF5_PLABE</name>
<proteinExistence type="predicted"/>
<dbReference type="Proteomes" id="UP000516480">
    <property type="component" value="Chromosome 13"/>
</dbReference>
<feature type="chain" id="PRO_5014058212" description="Fam-a protein" evidence="1">
    <location>
        <begin position="26"/>
        <end position="62"/>
    </location>
</feature>
<evidence type="ECO:0000313" key="4">
    <source>
        <dbReference type="Proteomes" id="UP000516480"/>
    </source>
</evidence>